<evidence type="ECO:0000256" key="7">
    <source>
        <dbReference type="ARBA" id="ARBA00022723"/>
    </source>
</evidence>
<keyword evidence="11 13" id="KW-0560">Oxidoreductase</keyword>
<evidence type="ECO:0000313" key="18">
    <source>
        <dbReference type="EMBL" id="CAI4032362.1"/>
    </source>
</evidence>
<evidence type="ECO:0000256" key="12">
    <source>
        <dbReference type="ARBA" id="ARBA00023268"/>
    </source>
</evidence>
<evidence type="ECO:0000256" key="2">
    <source>
        <dbReference type="ARBA" id="ARBA00004882"/>
    </source>
</evidence>
<feature type="binding site" evidence="15">
    <location>
        <position position="199"/>
    </location>
    <ligand>
        <name>NADP(+)</name>
        <dbReference type="ChEBI" id="CHEBI:58349"/>
    </ligand>
</feature>
<dbReference type="GO" id="GO:0046872">
    <property type="term" value="F:metal ion binding"/>
    <property type="evidence" value="ECO:0007669"/>
    <property type="project" value="UniProtKB-KW"/>
</dbReference>
<keyword evidence="9 13" id="KW-0862">Zinc</keyword>
<feature type="binding site" evidence="15">
    <location>
        <position position="165"/>
    </location>
    <ligand>
        <name>NADP(+)</name>
        <dbReference type="ChEBI" id="CHEBI:58349"/>
    </ligand>
</feature>
<dbReference type="NCBIfam" id="TIGR00326">
    <property type="entry name" value="eubact_ribD"/>
    <property type="match status" value="1"/>
</dbReference>
<dbReference type="InterPro" id="IPR024072">
    <property type="entry name" value="DHFR-like_dom_sf"/>
</dbReference>
<feature type="binding site" evidence="16">
    <location>
        <position position="79"/>
    </location>
    <ligand>
        <name>Zn(2+)</name>
        <dbReference type="ChEBI" id="CHEBI:29105"/>
        <note>catalytic</note>
    </ligand>
</feature>
<evidence type="ECO:0000256" key="15">
    <source>
        <dbReference type="PIRSR" id="PIRSR006769-2"/>
    </source>
</evidence>
<gene>
    <name evidence="18" type="ORF">DNFV4_02792</name>
</gene>
<feature type="binding site" evidence="15">
    <location>
        <begin position="299"/>
        <end position="305"/>
    </location>
    <ligand>
        <name>NADP(+)</name>
        <dbReference type="ChEBI" id="CHEBI:58349"/>
    </ligand>
</feature>
<dbReference type="SUPFAM" id="SSF53597">
    <property type="entry name" value="Dihydrofolate reductase-like"/>
    <property type="match status" value="1"/>
</dbReference>
<evidence type="ECO:0000256" key="1">
    <source>
        <dbReference type="ARBA" id="ARBA00002151"/>
    </source>
</evidence>
<dbReference type="NCBIfam" id="TIGR00227">
    <property type="entry name" value="ribD_Cterm"/>
    <property type="match status" value="1"/>
</dbReference>
<dbReference type="GO" id="GO:0050661">
    <property type="term" value="F:NADP binding"/>
    <property type="evidence" value="ECO:0007669"/>
    <property type="project" value="InterPro"/>
</dbReference>
<dbReference type="GO" id="GO:0008835">
    <property type="term" value="F:diaminohydroxyphosphoribosylaminopyrimidine deaminase activity"/>
    <property type="evidence" value="ECO:0007669"/>
    <property type="project" value="UniProtKB-EC"/>
</dbReference>
<dbReference type="EC" id="1.1.1.193" evidence="13"/>
<evidence type="ECO:0000256" key="3">
    <source>
        <dbReference type="ARBA" id="ARBA00004910"/>
    </source>
</evidence>
<reference evidence="18" key="1">
    <citation type="submission" date="2022-10" db="EMBL/GenBank/DDBJ databases">
        <authorList>
            <person name="Koch H."/>
        </authorList>
    </citation>
    <scope>NUCLEOTIDE SEQUENCE</scope>
    <source>
        <strain evidence="18">DNF</strain>
    </source>
</reference>
<feature type="binding site" evidence="15">
    <location>
        <position position="225"/>
    </location>
    <ligand>
        <name>NADP(+)</name>
        <dbReference type="ChEBI" id="CHEBI:58349"/>
    </ligand>
</feature>
<accession>A0AA86N0B1</accession>
<dbReference type="EC" id="3.5.4.26" evidence="13"/>
<dbReference type="PANTHER" id="PTHR38011:SF7">
    <property type="entry name" value="2,5-DIAMINO-6-RIBOSYLAMINO-4(3H)-PYRIMIDINONE 5'-PHOSPHATE REDUCTASE"/>
    <property type="match status" value="1"/>
</dbReference>
<feature type="binding site" evidence="16">
    <location>
        <position position="69"/>
    </location>
    <ligand>
        <name>Zn(2+)</name>
        <dbReference type="ChEBI" id="CHEBI:29105"/>
        <note>catalytic</note>
    </ligand>
</feature>
<dbReference type="GO" id="GO:0008703">
    <property type="term" value="F:5-amino-6-(5-phosphoribosylamino)uracil reductase activity"/>
    <property type="evidence" value="ECO:0007669"/>
    <property type="project" value="UniProtKB-EC"/>
</dbReference>
<dbReference type="KEGG" id="nti:DNFV4_02792"/>
<comment type="catalytic activity">
    <reaction evidence="13">
        <text>5-amino-6-(5-phospho-D-ribitylamino)uracil + NADP(+) = 5-amino-6-(5-phospho-D-ribosylamino)uracil + NADPH + H(+)</text>
        <dbReference type="Rhea" id="RHEA:17845"/>
        <dbReference type="ChEBI" id="CHEBI:15378"/>
        <dbReference type="ChEBI" id="CHEBI:57783"/>
        <dbReference type="ChEBI" id="CHEBI:58349"/>
        <dbReference type="ChEBI" id="CHEBI:58421"/>
        <dbReference type="ChEBI" id="CHEBI:58453"/>
        <dbReference type="EC" id="1.1.1.193"/>
    </reaction>
</comment>
<dbReference type="EMBL" id="OX365700">
    <property type="protein sequence ID" value="CAI4032362.1"/>
    <property type="molecule type" value="Genomic_DNA"/>
</dbReference>
<feature type="binding site" evidence="15">
    <location>
        <position position="297"/>
    </location>
    <ligand>
        <name>substrate</name>
    </ligand>
</feature>
<comment type="catalytic activity">
    <reaction evidence="13">
        <text>2,5-diamino-6-hydroxy-4-(5-phosphoribosylamino)-pyrimidine + H2O + H(+) = 5-amino-6-(5-phospho-D-ribosylamino)uracil + NH4(+)</text>
        <dbReference type="Rhea" id="RHEA:21868"/>
        <dbReference type="ChEBI" id="CHEBI:15377"/>
        <dbReference type="ChEBI" id="CHEBI:15378"/>
        <dbReference type="ChEBI" id="CHEBI:28938"/>
        <dbReference type="ChEBI" id="CHEBI:58453"/>
        <dbReference type="ChEBI" id="CHEBI:58614"/>
        <dbReference type="EC" id="3.5.4.26"/>
    </reaction>
</comment>
<feature type="binding site" evidence="15">
    <location>
        <position position="195"/>
    </location>
    <ligand>
        <name>NADP(+)</name>
        <dbReference type="ChEBI" id="CHEBI:58349"/>
    </ligand>
</feature>
<evidence type="ECO:0000256" key="14">
    <source>
        <dbReference type="PIRSR" id="PIRSR006769-1"/>
    </source>
</evidence>
<feature type="binding site" evidence="15">
    <location>
        <position position="149"/>
    </location>
    <ligand>
        <name>NADP(+)</name>
        <dbReference type="ChEBI" id="CHEBI:58349"/>
    </ligand>
</feature>
<feature type="binding site" evidence="16">
    <location>
        <position position="44"/>
    </location>
    <ligand>
        <name>Zn(2+)</name>
        <dbReference type="ChEBI" id="CHEBI:29105"/>
        <note>catalytic</note>
    </ligand>
</feature>
<keyword evidence="7 13" id="KW-0479">Metal-binding</keyword>
<keyword evidence="19" id="KW-1185">Reference proteome</keyword>
<keyword evidence="10 13" id="KW-0521">NADP</keyword>
<feature type="binding site" evidence="15">
    <location>
        <position position="202"/>
    </location>
    <ligand>
        <name>substrate</name>
    </ligand>
</feature>
<organism evidence="18 19">
    <name type="scientific">Nitrospira tepida</name>
    <dbReference type="NCBI Taxonomy" id="2973512"/>
    <lineage>
        <taxon>Bacteria</taxon>
        <taxon>Pseudomonadati</taxon>
        <taxon>Nitrospirota</taxon>
        <taxon>Nitrospiria</taxon>
        <taxon>Nitrospirales</taxon>
        <taxon>Nitrospiraceae</taxon>
        <taxon>Nitrospira</taxon>
    </lineage>
</organism>
<dbReference type="CDD" id="cd01284">
    <property type="entry name" value="Riboflavin_deaminase-reductase"/>
    <property type="match status" value="1"/>
</dbReference>
<dbReference type="Proteomes" id="UP001179121">
    <property type="component" value="Chromosome"/>
</dbReference>
<feature type="active site" description="Proton donor" evidence="14">
    <location>
        <position position="46"/>
    </location>
</feature>
<keyword evidence="8 13" id="KW-0378">Hydrolase</keyword>
<evidence type="ECO:0000256" key="5">
    <source>
        <dbReference type="ARBA" id="ARBA00007417"/>
    </source>
</evidence>
<dbReference type="Gene3D" id="3.40.430.10">
    <property type="entry name" value="Dihydrofolate Reductase, subunit A"/>
    <property type="match status" value="1"/>
</dbReference>
<proteinExistence type="inferred from homology"/>
<dbReference type="AlphaFoldDB" id="A0AA86N0B1"/>
<comment type="function">
    <text evidence="1 13">Converts 2,5-diamino-6-(ribosylamino)-4(3h)-pyrimidinone 5'-phosphate into 5-amino-6-(ribosylamino)-2,4(1h,3h)-pyrimidinedione 5'-phosphate.</text>
</comment>
<evidence type="ECO:0000256" key="11">
    <source>
        <dbReference type="ARBA" id="ARBA00023002"/>
    </source>
</evidence>
<dbReference type="Gene3D" id="3.40.140.10">
    <property type="entry name" value="Cytidine Deaminase, domain 2"/>
    <property type="match status" value="1"/>
</dbReference>
<evidence type="ECO:0000256" key="13">
    <source>
        <dbReference type="PIRNR" id="PIRNR006769"/>
    </source>
</evidence>
<dbReference type="GO" id="GO:0009231">
    <property type="term" value="P:riboflavin biosynthetic process"/>
    <property type="evidence" value="ECO:0007669"/>
    <property type="project" value="UniProtKB-KW"/>
</dbReference>
<dbReference type="SUPFAM" id="SSF53927">
    <property type="entry name" value="Cytidine deaminase-like"/>
    <property type="match status" value="1"/>
</dbReference>
<feature type="binding site" evidence="15">
    <location>
        <position position="191"/>
    </location>
    <ligand>
        <name>NADP(+)</name>
        <dbReference type="ChEBI" id="CHEBI:58349"/>
    </ligand>
</feature>
<dbReference type="PANTHER" id="PTHR38011">
    <property type="entry name" value="DIHYDROFOLATE REDUCTASE FAMILY PROTEIN (AFU_ORTHOLOGUE AFUA_8G06820)"/>
    <property type="match status" value="1"/>
</dbReference>
<dbReference type="Pfam" id="PF01872">
    <property type="entry name" value="RibD_C"/>
    <property type="match status" value="1"/>
</dbReference>
<dbReference type="FunFam" id="3.40.140.10:FF:000025">
    <property type="entry name" value="Riboflavin biosynthesis protein RibD"/>
    <property type="match status" value="1"/>
</dbReference>
<comment type="pathway">
    <text evidence="3 13">Cofactor biosynthesis; riboflavin biosynthesis; 5-amino-6-(D-ribitylamino)uracil from GTP: step 3/4.</text>
</comment>
<comment type="similarity">
    <text evidence="4 13">In the N-terminal section; belongs to the cytidine and deoxycytidylate deaminase family.</text>
</comment>
<evidence type="ECO:0000256" key="16">
    <source>
        <dbReference type="PIRSR" id="PIRSR006769-3"/>
    </source>
</evidence>
<comment type="cofactor">
    <cofactor evidence="13 16">
        <name>Zn(2+)</name>
        <dbReference type="ChEBI" id="CHEBI:29105"/>
    </cofactor>
    <text evidence="13 16">Binds 1 zinc ion.</text>
</comment>
<evidence type="ECO:0000256" key="10">
    <source>
        <dbReference type="ARBA" id="ARBA00022857"/>
    </source>
</evidence>
<evidence type="ECO:0000259" key="17">
    <source>
        <dbReference type="PROSITE" id="PS51747"/>
    </source>
</evidence>
<dbReference type="InterPro" id="IPR002734">
    <property type="entry name" value="RibDG_C"/>
</dbReference>
<dbReference type="InterPro" id="IPR016193">
    <property type="entry name" value="Cytidine_deaminase-like"/>
</dbReference>
<feature type="binding site" evidence="15">
    <location>
        <position position="163"/>
    </location>
    <ligand>
        <name>substrate</name>
    </ligand>
</feature>
<dbReference type="InterPro" id="IPR004794">
    <property type="entry name" value="Eubact_RibD"/>
</dbReference>
<comment type="pathway">
    <text evidence="2 13">Cofactor biosynthesis; riboflavin biosynthesis; 5-amino-6-(D-ribitylamino)uracil from GTP: step 2/4.</text>
</comment>
<comment type="similarity">
    <text evidence="5 13">In the C-terminal section; belongs to the HTP reductase family.</text>
</comment>
<evidence type="ECO:0000256" key="9">
    <source>
        <dbReference type="ARBA" id="ARBA00022833"/>
    </source>
</evidence>
<evidence type="ECO:0000313" key="19">
    <source>
        <dbReference type="Proteomes" id="UP001179121"/>
    </source>
</evidence>
<dbReference type="PROSITE" id="PS51747">
    <property type="entry name" value="CYT_DCMP_DEAMINASES_2"/>
    <property type="match status" value="1"/>
</dbReference>
<dbReference type="PIRSF" id="PIRSF006769">
    <property type="entry name" value="RibD"/>
    <property type="match status" value="1"/>
</dbReference>
<name>A0AA86N0B1_9BACT</name>
<evidence type="ECO:0000256" key="4">
    <source>
        <dbReference type="ARBA" id="ARBA00005259"/>
    </source>
</evidence>
<keyword evidence="6 13" id="KW-0686">Riboflavin biosynthesis</keyword>
<feature type="binding site" evidence="15">
    <location>
        <position position="179"/>
    </location>
    <ligand>
        <name>substrate</name>
    </ligand>
</feature>
<protein>
    <recommendedName>
        <fullName evidence="13">Riboflavin biosynthesis protein RibD</fullName>
    </recommendedName>
    <domain>
        <recommendedName>
            <fullName evidence="13">Diaminohydroxyphosphoribosylaminopyrimidine deaminase</fullName>
            <shortName evidence="13">DRAP deaminase</shortName>
            <ecNumber evidence="13">3.5.4.26</ecNumber>
        </recommendedName>
        <alternativeName>
            <fullName evidence="13">Riboflavin-specific deaminase</fullName>
        </alternativeName>
    </domain>
    <domain>
        <recommendedName>
            <fullName evidence="13">5-amino-6-(5-phosphoribosylamino)uracil reductase</fullName>
            <ecNumber evidence="13">1.1.1.193</ecNumber>
        </recommendedName>
        <alternativeName>
            <fullName evidence="13">HTP reductase</fullName>
        </alternativeName>
    </domain>
</protein>
<dbReference type="InterPro" id="IPR050765">
    <property type="entry name" value="Riboflavin_Biosynth_HTPR"/>
</dbReference>
<dbReference type="InterPro" id="IPR002125">
    <property type="entry name" value="CMP_dCMP_dom"/>
</dbReference>
<dbReference type="InterPro" id="IPR011549">
    <property type="entry name" value="RibD_C"/>
</dbReference>
<sequence>MGLALRLATRGKGRTSPNPMVGAVVVSGGRIVGRAYHRKAGEPHAEVLALHQAGPRARGATLYLTLEPCCHHAKRTPPCVPLLIAAQLRRVVVAMKDPNPSVHGRGLQALRRAGISVSVGCLEEEATALNRIYCHWVTTGRPWVILKAGMTLDGKIATARGESQWITSPEARREAHRLRGEVDAILVGVGTVQADDPKLTVRVPRRAGMTDMVRPWQPLRVIADSNLTIPSTAAVLSRRSLAKTLIATTTKAPLRRVRNLRNAGIEVLPLEPQQGRVPMGNLLRELGRRGIASLLVEGGGTLNAALWKEGLVNEVRLFVSPLLLGGQDAKSVIGGASPARLADAVKLQGLRVRQVGSDFLVQGLVPPQSTSRRH</sequence>
<dbReference type="Pfam" id="PF00383">
    <property type="entry name" value="dCMP_cyt_deam_1"/>
    <property type="match status" value="1"/>
</dbReference>
<evidence type="ECO:0000256" key="8">
    <source>
        <dbReference type="ARBA" id="ARBA00022801"/>
    </source>
</evidence>
<feature type="domain" description="CMP/dCMP-type deaminase" evidence="17">
    <location>
        <begin position="1"/>
        <end position="118"/>
    </location>
</feature>
<evidence type="ECO:0000256" key="6">
    <source>
        <dbReference type="ARBA" id="ARBA00022619"/>
    </source>
</evidence>
<keyword evidence="12" id="KW-0511">Multifunctional enzyme</keyword>